<dbReference type="EMBL" id="FWZT01000026">
    <property type="protein sequence ID" value="SMF71025.1"/>
    <property type="molecule type" value="Genomic_DNA"/>
</dbReference>
<dbReference type="Proteomes" id="UP000192907">
    <property type="component" value="Unassembled WGS sequence"/>
</dbReference>
<gene>
    <name evidence="1" type="ORF">SAMN06296036_1269</name>
</gene>
<proteinExistence type="predicted"/>
<evidence type="ECO:0000313" key="2">
    <source>
        <dbReference type="Proteomes" id="UP000192907"/>
    </source>
</evidence>
<keyword evidence="2" id="KW-1185">Reference proteome</keyword>
<reference evidence="2" key="1">
    <citation type="submission" date="2017-04" db="EMBL/GenBank/DDBJ databases">
        <authorList>
            <person name="Varghese N."/>
            <person name="Submissions S."/>
        </authorList>
    </citation>
    <scope>NUCLEOTIDE SEQUENCE [LARGE SCALE GENOMIC DNA]</scope>
    <source>
        <strain evidence="2">RKEM611</strain>
    </source>
</reference>
<accession>A0A1Y6CKD7</accession>
<name>A0A1Y6CKD7_9BACT</name>
<organism evidence="1 2">
    <name type="scientific">Pseudobacteriovorax antillogorgiicola</name>
    <dbReference type="NCBI Taxonomy" id="1513793"/>
    <lineage>
        <taxon>Bacteria</taxon>
        <taxon>Pseudomonadati</taxon>
        <taxon>Bdellovibrionota</taxon>
        <taxon>Oligoflexia</taxon>
        <taxon>Oligoflexales</taxon>
        <taxon>Pseudobacteriovoracaceae</taxon>
        <taxon>Pseudobacteriovorax</taxon>
    </lineage>
</organism>
<dbReference type="AlphaFoldDB" id="A0A1Y6CKD7"/>
<protein>
    <submittedName>
        <fullName evidence="1">Uncharacterized protein</fullName>
    </submittedName>
</protein>
<dbReference type="RefSeq" id="WP_132324329.1">
    <property type="nucleotide sequence ID" value="NZ_FWZT01000026.1"/>
</dbReference>
<sequence>MNLDFQSVIDKSKVSAQKKIETELNQFLFQFIEKQIIEARTTLKQANLALKNNSIDKTISLALGRAYSLGSPSVSTPRKA</sequence>
<evidence type="ECO:0000313" key="1">
    <source>
        <dbReference type="EMBL" id="SMF71025.1"/>
    </source>
</evidence>